<evidence type="ECO:0000256" key="5">
    <source>
        <dbReference type="ARBA" id="ARBA00022692"/>
    </source>
</evidence>
<evidence type="ECO:0000256" key="4">
    <source>
        <dbReference type="ARBA" id="ARBA00022475"/>
    </source>
</evidence>
<name>A0AA48GYB8_9BACT</name>
<evidence type="ECO:0000256" key="1">
    <source>
        <dbReference type="ARBA" id="ARBA00004651"/>
    </source>
</evidence>
<dbReference type="GO" id="GO:0005886">
    <property type="term" value="C:plasma membrane"/>
    <property type="evidence" value="ECO:0007669"/>
    <property type="project" value="UniProtKB-SubCell"/>
</dbReference>
<comment type="subcellular location">
    <subcellularLocation>
        <location evidence="1 8">Cell membrane</location>
        <topology evidence="1 8">Multi-pass membrane protein</topology>
    </subcellularLocation>
</comment>
<feature type="transmembrane region" description="Helical" evidence="8">
    <location>
        <begin position="44"/>
        <end position="64"/>
    </location>
</feature>
<organism evidence="9 10">
    <name type="scientific">Mesoterricola sediminis</name>
    <dbReference type="NCBI Taxonomy" id="2927980"/>
    <lineage>
        <taxon>Bacteria</taxon>
        <taxon>Pseudomonadati</taxon>
        <taxon>Acidobacteriota</taxon>
        <taxon>Holophagae</taxon>
        <taxon>Holophagales</taxon>
        <taxon>Holophagaceae</taxon>
        <taxon>Mesoterricola</taxon>
    </lineage>
</organism>
<reference evidence="9" key="1">
    <citation type="journal article" date="2023" name="Int. J. Syst. Evol. Microbiol.">
        <title>Mesoterricola silvestris gen. nov., sp. nov., Mesoterricola sediminis sp. nov., Geothrix oryzae sp. nov., Geothrix edaphica sp. nov., Geothrix rubra sp. nov., and Geothrix limicola sp. nov., six novel members of Acidobacteriota isolated from soils.</title>
        <authorList>
            <person name="Itoh H."/>
            <person name="Sugisawa Y."/>
            <person name="Mise K."/>
            <person name="Xu Z."/>
            <person name="Kuniyasu M."/>
            <person name="Ushijima N."/>
            <person name="Kawano K."/>
            <person name="Kobayashi E."/>
            <person name="Shiratori Y."/>
            <person name="Masuda Y."/>
            <person name="Senoo K."/>
        </authorList>
    </citation>
    <scope>NUCLEOTIDE SEQUENCE</scope>
    <source>
        <strain evidence="9">W786</strain>
    </source>
</reference>
<accession>A0AA48GYB8</accession>
<evidence type="ECO:0000256" key="2">
    <source>
        <dbReference type="ARBA" id="ARBA00009142"/>
    </source>
</evidence>
<dbReference type="Proteomes" id="UP001228113">
    <property type="component" value="Chromosome"/>
</dbReference>
<dbReference type="PANTHER" id="PTHR30269:SF23">
    <property type="entry name" value="MEMBRANE TRANSPORTER PROTEIN YDHB-RELATED"/>
    <property type="match status" value="1"/>
</dbReference>
<keyword evidence="4 8" id="KW-1003">Cell membrane</keyword>
<evidence type="ECO:0000256" key="6">
    <source>
        <dbReference type="ARBA" id="ARBA00022989"/>
    </source>
</evidence>
<evidence type="ECO:0000313" key="10">
    <source>
        <dbReference type="Proteomes" id="UP001228113"/>
    </source>
</evidence>
<evidence type="ECO:0000256" key="3">
    <source>
        <dbReference type="ARBA" id="ARBA00022448"/>
    </source>
</evidence>
<sequence>MTSLLIFGFSILAGIVGAMLGLGGGIILVPLLTLGFGVPMRTAVAASTVSIIATSTGAAISYLSERLSNVRVAMWLEMGTATGSLTGALVAAYLSPRLLSLLFGGLLAFSAVNMFRTRHHELPHGVKPDAISRRLRLGGVFEDRVAGVSVPYEVTNSLPGLGLMYISGAAAGLLGIGAGVFKVPAMDQVMKLPFKVSTATSNFMIGVTAASGAIVYFVRGDVDPALTAPVVLGVLLGALLGSRFLLRLKSSFVKKLFVPVVAYTAFIMIYKGLR</sequence>
<dbReference type="Pfam" id="PF01925">
    <property type="entry name" value="TauE"/>
    <property type="match status" value="1"/>
</dbReference>
<keyword evidence="6 8" id="KW-1133">Transmembrane helix</keyword>
<feature type="transmembrane region" description="Helical" evidence="8">
    <location>
        <begin position="225"/>
        <end position="244"/>
    </location>
</feature>
<evidence type="ECO:0000313" key="9">
    <source>
        <dbReference type="EMBL" id="BDU78524.1"/>
    </source>
</evidence>
<feature type="transmembrane region" description="Helical" evidence="8">
    <location>
        <begin position="6"/>
        <end position="32"/>
    </location>
</feature>
<dbReference type="InterPro" id="IPR052017">
    <property type="entry name" value="TSUP"/>
</dbReference>
<keyword evidence="3" id="KW-0813">Transport</keyword>
<dbReference type="KEGG" id="msea:METESE_34820"/>
<keyword evidence="7 8" id="KW-0472">Membrane</keyword>
<gene>
    <name evidence="9" type="ORF">METESE_34820</name>
</gene>
<feature type="transmembrane region" description="Helical" evidence="8">
    <location>
        <begin position="202"/>
        <end position="219"/>
    </location>
</feature>
<keyword evidence="5 8" id="KW-0812">Transmembrane</keyword>
<evidence type="ECO:0000256" key="7">
    <source>
        <dbReference type="ARBA" id="ARBA00023136"/>
    </source>
</evidence>
<dbReference type="AlphaFoldDB" id="A0AA48GYB8"/>
<dbReference type="PANTHER" id="PTHR30269">
    <property type="entry name" value="TRANSMEMBRANE PROTEIN YFCA"/>
    <property type="match status" value="1"/>
</dbReference>
<protein>
    <recommendedName>
        <fullName evidence="8">Probable membrane transporter protein</fullName>
    </recommendedName>
</protein>
<dbReference type="InterPro" id="IPR002781">
    <property type="entry name" value="TM_pro_TauE-like"/>
</dbReference>
<proteinExistence type="inferred from homology"/>
<comment type="similarity">
    <text evidence="2 8">Belongs to the 4-toluene sulfonate uptake permease (TSUP) (TC 2.A.102) family.</text>
</comment>
<feature type="transmembrane region" description="Helical" evidence="8">
    <location>
        <begin position="256"/>
        <end position="273"/>
    </location>
</feature>
<evidence type="ECO:0000256" key="8">
    <source>
        <dbReference type="RuleBase" id="RU363041"/>
    </source>
</evidence>
<keyword evidence="10" id="KW-1185">Reference proteome</keyword>
<dbReference type="EMBL" id="AP027081">
    <property type="protein sequence ID" value="BDU78524.1"/>
    <property type="molecule type" value="Genomic_DNA"/>
</dbReference>
<feature type="transmembrane region" description="Helical" evidence="8">
    <location>
        <begin position="162"/>
        <end position="181"/>
    </location>
</feature>